<reference evidence="2 3" key="1">
    <citation type="journal article" date="2020" name="Nature">
        <title>Six reference-quality genomes reveal evolution of bat adaptations.</title>
        <authorList>
            <person name="Jebb D."/>
            <person name="Huang Z."/>
            <person name="Pippel M."/>
            <person name="Hughes G.M."/>
            <person name="Lavrichenko K."/>
            <person name="Devanna P."/>
            <person name="Winkler S."/>
            <person name="Jermiin L.S."/>
            <person name="Skirmuntt E.C."/>
            <person name="Katzourakis A."/>
            <person name="Burkitt-Gray L."/>
            <person name="Ray D.A."/>
            <person name="Sullivan K.A.M."/>
            <person name="Roscito J.G."/>
            <person name="Kirilenko B.M."/>
            <person name="Davalos L.M."/>
            <person name="Corthals A.P."/>
            <person name="Power M.L."/>
            <person name="Jones G."/>
            <person name="Ransome R.D."/>
            <person name="Dechmann D.K.N."/>
            <person name="Locatelli A.G."/>
            <person name="Puechmaille S.J."/>
            <person name="Fedrigo O."/>
            <person name="Jarvis E.D."/>
            <person name="Hiller M."/>
            <person name="Vernes S.C."/>
            <person name="Myers E.W."/>
            <person name="Teeling E.C."/>
        </authorList>
    </citation>
    <scope>NUCLEOTIDE SEQUENCE [LARGE SCALE GENOMIC DNA]</scope>
    <source>
        <strain evidence="2">MRhiFer1</strain>
        <tissue evidence="2">Lung</tissue>
    </source>
</reference>
<sequence length="151" mass="16787">MMKCWTKPLISDISWALYFLCFKQCIYFCSWQVNTWSAVLRLMSTNLVKCLSLLAHLWYVRWPCSLCFQMPATVGLEGPMPQGSARPRWFQLVPMALPSQVQAQPILPGNQDPSPPLALKKGRTGALASPERGSTCLPASSALASHSCSWP</sequence>
<evidence type="ECO:0000313" key="2">
    <source>
        <dbReference type="EMBL" id="KAF6344832.1"/>
    </source>
</evidence>
<protein>
    <submittedName>
        <fullName evidence="2">Uncharacterized protein</fullName>
    </submittedName>
</protein>
<gene>
    <name evidence="2" type="ORF">mRhiFer1_010210</name>
</gene>
<accession>A0A7J7X5F2</accession>
<evidence type="ECO:0000313" key="3">
    <source>
        <dbReference type="Proteomes" id="UP000585614"/>
    </source>
</evidence>
<evidence type="ECO:0000256" key="1">
    <source>
        <dbReference type="SAM" id="MobiDB-lite"/>
    </source>
</evidence>
<comment type="caution">
    <text evidence="2">The sequence shown here is derived from an EMBL/GenBank/DDBJ whole genome shotgun (WGS) entry which is preliminary data.</text>
</comment>
<organism evidence="2 3">
    <name type="scientific">Rhinolophus ferrumequinum</name>
    <name type="common">Greater horseshoe bat</name>
    <dbReference type="NCBI Taxonomy" id="59479"/>
    <lineage>
        <taxon>Eukaryota</taxon>
        <taxon>Metazoa</taxon>
        <taxon>Chordata</taxon>
        <taxon>Craniata</taxon>
        <taxon>Vertebrata</taxon>
        <taxon>Euteleostomi</taxon>
        <taxon>Mammalia</taxon>
        <taxon>Eutheria</taxon>
        <taxon>Laurasiatheria</taxon>
        <taxon>Chiroptera</taxon>
        <taxon>Yinpterochiroptera</taxon>
        <taxon>Rhinolophoidea</taxon>
        <taxon>Rhinolophidae</taxon>
        <taxon>Rhinolophinae</taxon>
        <taxon>Rhinolophus</taxon>
    </lineage>
</organism>
<name>A0A7J7X5F2_RHIFE</name>
<proteinExistence type="predicted"/>
<dbReference type="Proteomes" id="UP000585614">
    <property type="component" value="Unassembled WGS sequence"/>
</dbReference>
<dbReference type="AlphaFoldDB" id="A0A7J7X5F2"/>
<dbReference type="EMBL" id="JACAGC010000009">
    <property type="protein sequence ID" value="KAF6344832.1"/>
    <property type="molecule type" value="Genomic_DNA"/>
</dbReference>
<feature type="region of interest" description="Disordered" evidence="1">
    <location>
        <begin position="114"/>
        <end position="135"/>
    </location>
</feature>